<accession>A0A6L3W1M5</accession>
<dbReference type="Proteomes" id="UP000483004">
    <property type="component" value="Unassembled WGS sequence"/>
</dbReference>
<keyword evidence="3" id="KW-1185">Reference proteome</keyword>
<reference evidence="2 3" key="1">
    <citation type="submission" date="2019-09" db="EMBL/GenBank/DDBJ databases">
        <title>Actinomadura physcomitrii sp. nov., a novel actinomycete isolated from moss [Physcomitrium sphaericum (Ludw) Fuernr].</title>
        <authorList>
            <person name="Liu C."/>
            <person name="Zhuang X."/>
        </authorList>
    </citation>
    <scope>NUCLEOTIDE SEQUENCE [LARGE SCALE GENOMIC DNA]</scope>
    <source>
        <strain evidence="2 3">CYP1-1B</strain>
    </source>
</reference>
<dbReference type="AlphaFoldDB" id="A0A6L3W1M5"/>
<evidence type="ECO:0000313" key="2">
    <source>
        <dbReference type="EMBL" id="KAB2383679.1"/>
    </source>
</evidence>
<evidence type="ECO:0000256" key="1">
    <source>
        <dbReference type="SAM" id="MobiDB-lite"/>
    </source>
</evidence>
<gene>
    <name evidence="2" type="ORF">F9B16_11540</name>
</gene>
<feature type="region of interest" description="Disordered" evidence="1">
    <location>
        <begin position="53"/>
        <end position="74"/>
    </location>
</feature>
<dbReference type="EMBL" id="WBMR01000023">
    <property type="protein sequence ID" value="KAB2383679.1"/>
    <property type="molecule type" value="Genomic_DNA"/>
</dbReference>
<evidence type="ECO:0000313" key="3">
    <source>
        <dbReference type="Proteomes" id="UP000483004"/>
    </source>
</evidence>
<comment type="caution">
    <text evidence="2">The sequence shown here is derived from an EMBL/GenBank/DDBJ whole genome shotgun (WGS) entry which is preliminary data.</text>
</comment>
<proteinExistence type="predicted"/>
<feature type="compositionally biased region" description="Low complexity" evidence="1">
    <location>
        <begin position="54"/>
        <end position="74"/>
    </location>
</feature>
<protein>
    <submittedName>
        <fullName evidence="2">Transposase</fullName>
    </submittedName>
</protein>
<name>A0A6L3W1M5_9ACTN</name>
<sequence>MPWWDLPERYGNWNTVYELYRRSDKAYSSAAIRRSLRVRGIAATIPELADQKAGRAAADASSNGAASPPAPTNSARNYRAAIVLVTALLWNNT</sequence>
<organism evidence="2 3">
    <name type="scientific">Actinomadura montaniterrae</name>
    <dbReference type="NCBI Taxonomy" id="1803903"/>
    <lineage>
        <taxon>Bacteria</taxon>
        <taxon>Bacillati</taxon>
        <taxon>Actinomycetota</taxon>
        <taxon>Actinomycetes</taxon>
        <taxon>Streptosporangiales</taxon>
        <taxon>Thermomonosporaceae</taxon>
        <taxon>Actinomadura</taxon>
    </lineage>
</organism>
<dbReference type="OrthoDB" id="4546548at2"/>